<dbReference type="HOGENOM" id="CLU_612569_0_0_1"/>
<dbReference type="RefSeq" id="XP_023427522.1">
    <property type="nucleotide sequence ID" value="XM_023574104.1"/>
</dbReference>
<keyword evidence="2" id="KW-1185">Reference proteome</keyword>
<dbReference type="AlphaFoldDB" id="S0DSK7"/>
<dbReference type="Gene3D" id="3.80.10.10">
    <property type="entry name" value="Ribonuclease Inhibitor"/>
    <property type="match status" value="1"/>
</dbReference>
<sequence>MGLLSLPPEIIDKICKLFCTHCQNEPLSRSPHEQDLVTSCPSKIWEHDAQGVKALLDLSETCQALNTLTLPHRYHRVEFKSDLLCTKQFIAHIRGRGHDALKHVRSLSLSYTKAMDDSYNRLPNSLKRRFNFFDMVLRHVPQIQILHIRLNLEHEIKVPRRTTPESLRYLHIERADEESDDYTHSLHIDDVLQQAPKIHTLVIQVTRLSWSFGSGGLQNVKCLKLVDTLVKPELLEKILESCPQLESFVFIFFGKMRDWSRLRRNEITTLRTLPHVLSLRQETLRYVELYWKPDIPWIRGMEIVGCFKGLTSLETLILGGPGLRFERAENHEPFETCLVDLLPQSIRSVAIDSGSMNLHKPISALGEAVKWGSFPMLREIRCYQREFGGWADLERTLSRPFVSRRQVAEDWSNMNRSLRDLLLQLSRTCNVSFSAETKRPFGHDAGP</sequence>
<reference evidence="2" key="1">
    <citation type="journal article" date="2013" name="PLoS Pathog.">
        <title>Deciphering the cryptic genome: genome-wide analyses of the rice pathogen Fusarium fujikuroi reveal complex regulation of secondary metabolism and novel metabolites.</title>
        <authorList>
            <person name="Wiemann P."/>
            <person name="Sieber C.M."/>
            <person name="von Bargen K.W."/>
            <person name="Studt L."/>
            <person name="Niehaus E.M."/>
            <person name="Espino J.J."/>
            <person name="Huss K."/>
            <person name="Michielse C.B."/>
            <person name="Albermann S."/>
            <person name="Wagner D."/>
            <person name="Bergner S.V."/>
            <person name="Connolly L.R."/>
            <person name="Fischer A."/>
            <person name="Reuter G."/>
            <person name="Kleigrewe K."/>
            <person name="Bald T."/>
            <person name="Wingfield B.D."/>
            <person name="Ophir R."/>
            <person name="Freeman S."/>
            <person name="Hippler M."/>
            <person name="Smith K.M."/>
            <person name="Brown D.W."/>
            <person name="Proctor R.H."/>
            <person name="Munsterkotter M."/>
            <person name="Freitag M."/>
            <person name="Humpf H.U."/>
            <person name="Guldener U."/>
            <person name="Tudzynski B."/>
        </authorList>
    </citation>
    <scope>NUCLEOTIDE SEQUENCE [LARGE SCALE GENOMIC DNA]</scope>
    <source>
        <strain evidence="2">CBS 195.34 / IMI 58289 / NRRL A-6831</strain>
    </source>
</reference>
<evidence type="ECO:0000313" key="2">
    <source>
        <dbReference type="Proteomes" id="UP000016800"/>
    </source>
</evidence>
<dbReference type="SUPFAM" id="SSF52047">
    <property type="entry name" value="RNI-like"/>
    <property type="match status" value="1"/>
</dbReference>
<evidence type="ECO:0008006" key="3">
    <source>
        <dbReference type="Google" id="ProtNLM"/>
    </source>
</evidence>
<proteinExistence type="predicted"/>
<dbReference type="VEuPathDB" id="FungiDB:FFUJ_02382"/>
<accession>S0DSK7</accession>
<gene>
    <name evidence="1" type="ORF">FFUJ_02382</name>
</gene>
<evidence type="ECO:0000313" key="1">
    <source>
        <dbReference type="EMBL" id="CCT65441.1"/>
    </source>
</evidence>
<organism evidence="1 2">
    <name type="scientific">Gibberella fujikuroi (strain CBS 195.34 / IMI 58289 / NRRL A-6831)</name>
    <name type="common">Bakanae and foot rot disease fungus</name>
    <name type="synonym">Fusarium fujikuroi</name>
    <dbReference type="NCBI Taxonomy" id="1279085"/>
    <lineage>
        <taxon>Eukaryota</taxon>
        <taxon>Fungi</taxon>
        <taxon>Dikarya</taxon>
        <taxon>Ascomycota</taxon>
        <taxon>Pezizomycotina</taxon>
        <taxon>Sordariomycetes</taxon>
        <taxon>Hypocreomycetidae</taxon>
        <taxon>Hypocreales</taxon>
        <taxon>Nectriaceae</taxon>
        <taxon>Fusarium</taxon>
        <taxon>Fusarium fujikuroi species complex</taxon>
    </lineage>
</organism>
<dbReference type="Proteomes" id="UP000016800">
    <property type="component" value="Chromosome III"/>
</dbReference>
<dbReference type="GeneID" id="35395864"/>
<dbReference type="STRING" id="1279085.S0DSK7"/>
<dbReference type="EMBL" id="HF679025">
    <property type="protein sequence ID" value="CCT65441.1"/>
    <property type="molecule type" value="Genomic_DNA"/>
</dbReference>
<protein>
    <recommendedName>
        <fullName evidence="3">F-box domain-containing protein</fullName>
    </recommendedName>
</protein>
<dbReference type="InterPro" id="IPR032675">
    <property type="entry name" value="LRR_dom_sf"/>
</dbReference>
<name>S0DSK7_GIBF5</name>